<dbReference type="EMBL" id="MFGO01000028">
    <property type="protein sequence ID" value="OGF40483.1"/>
    <property type="molecule type" value="Genomic_DNA"/>
</dbReference>
<accession>A0A1F5TNE2</accession>
<evidence type="ECO:0000313" key="3">
    <source>
        <dbReference type="Proteomes" id="UP000177579"/>
    </source>
</evidence>
<keyword evidence="1" id="KW-0472">Membrane</keyword>
<evidence type="ECO:0008006" key="4">
    <source>
        <dbReference type="Google" id="ProtNLM"/>
    </source>
</evidence>
<protein>
    <recommendedName>
        <fullName evidence="4">PsbP C-terminal domain-containing protein</fullName>
    </recommendedName>
</protein>
<proteinExistence type="predicted"/>
<dbReference type="Proteomes" id="UP000177579">
    <property type="component" value="Unassembled WGS sequence"/>
</dbReference>
<feature type="transmembrane region" description="Helical" evidence="1">
    <location>
        <begin position="7"/>
        <end position="26"/>
    </location>
</feature>
<reference evidence="2 3" key="1">
    <citation type="journal article" date="2016" name="Nat. Commun.">
        <title>Thousands of microbial genomes shed light on interconnected biogeochemical processes in an aquifer system.</title>
        <authorList>
            <person name="Anantharaman K."/>
            <person name="Brown C.T."/>
            <person name="Hug L.A."/>
            <person name="Sharon I."/>
            <person name="Castelle C.J."/>
            <person name="Probst A.J."/>
            <person name="Thomas B.C."/>
            <person name="Singh A."/>
            <person name="Wilkins M.J."/>
            <person name="Karaoz U."/>
            <person name="Brodie E.L."/>
            <person name="Williams K.H."/>
            <person name="Hubbard S.S."/>
            <person name="Banfield J.F."/>
        </authorList>
    </citation>
    <scope>NUCLEOTIDE SEQUENCE [LARGE SCALE GENOMIC DNA]</scope>
</reference>
<comment type="caution">
    <text evidence="2">The sequence shown here is derived from an EMBL/GenBank/DDBJ whole genome shotgun (WGS) entry which is preliminary data.</text>
</comment>
<evidence type="ECO:0000313" key="2">
    <source>
        <dbReference type="EMBL" id="OGF40483.1"/>
    </source>
</evidence>
<keyword evidence="1" id="KW-0812">Transmembrane</keyword>
<evidence type="ECO:0000256" key="1">
    <source>
        <dbReference type="SAM" id="Phobius"/>
    </source>
</evidence>
<name>A0A1F5TNE2_9BACT</name>
<dbReference type="AlphaFoldDB" id="A0A1F5TNE2"/>
<organism evidence="2 3">
    <name type="scientific">Candidatus Falkowbacteria bacterium RIFOXYD2_FULL_34_120</name>
    <dbReference type="NCBI Taxonomy" id="1798007"/>
    <lineage>
        <taxon>Bacteria</taxon>
        <taxon>Candidatus Falkowiibacteriota</taxon>
    </lineage>
</organism>
<gene>
    <name evidence="2" type="ORF">A2531_03115</name>
</gene>
<sequence length="230" mass="26997">MLKSYKNILLIIIAVFVVFAAGIVLMPKKEQVVRQVENEKQEQVQVQDETGDEMMKEETTTEEAQTINTEPEIITSDVDTSNWEIYRNEEYGFEVKYPSEWKNEVFKKGEPKRDPIPNSLTIFIYDLEGDMKFFILVDKGEDGNDYEEYIDNYTYIEKSLLRRFNYIKEISKININGLITKKYDNGNSRVIVPFQNKNLTYTFNWNGSLLNKNDDVFNSVLSTFKILNKK</sequence>
<keyword evidence="1" id="KW-1133">Transmembrane helix</keyword>